<reference evidence="2 3" key="1">
    <citation type="submission" date="2016-11" db="EMBL/GenBank/DDBJ databases">
        <authorList>
            <person name="Jaros S."/>
            <person name="Januszkiewicz K."/>
            <person name="Wedrychowicz H."/>
        </authorList>
    </citation>
    <scope>NUCLEOTIDE SEQUENCE [LARGE SCALE GENOMIC DNA]</scope>
    <source>
        <strain evidence="2 3">DSM 27406</strain>
    </source>
</reference>
<evidence type="ECO:0000313" key="3">
    <source>
        <dbReference type="Proteomes" id="UP000184420"/>
    </source>
</evidence>
<organism evidence="2 3">
    <name type="scientific">Chitinophaga jiangningensis</name>
    <dbReference type="NCBI Taxonomy" id="1419482"/>
    <lineage>
        <taxon>Bacteria</taxon>
        <taxon>Pseudomonadati</taxon>
        <taxon>Bacteroidota</taxon>
        <taxon>Chitinophagia</taxon>
        <taxon>Chitinophagales</taxon>
        <taxon>Chitinophagaceae</taxon>
        <taxon>Chitinophaga</taxon>
    </lineage>
</organism>
<evidence type="ECO:0000313" key="2">
    <source>
        <dbReference type="EMBL" id="SHL61150.1"/>
    </source>
</evidence>
<feature type="domain" description="UspA" evidence="1">
    <location>
        <begin position="211"/>
        <end position="275"/>
    </location>
</feature>
<dbReference type="EMBL" id="FRBL01000004">
    <property type="protein sequence ID" value="SHL61150.1"/>
    <property type="molecule type" value="Genomic_DNA"/>
</dbReference>
<name>A0A1M7C1P3_9BACT</name>
<dbReference type="AlphaFoldDB" id="A0A1M7C1P3"/>
<dbReference type="Gene3D" id="3.40.50.12370">
    <property type="match status" value="1"/>
</dbReference>
<sequence length="277" mass="31200">MEKILFITDAMSLNYQALDFAAFLCNLTHSKLTAIFLENLEYEERPPSALKSKAAESGATAQVDTHELKSQCCEMNIKHFKEACERRGINSAIHRDRGVPLQEIIQESRYADLVLIDAETSFANQRESVPTKLVKDVLLDAECPVMISPVSFEGIEQVIFTYDGSPSAIFAIKQFTYLFPELKQQPIQVFTVNNGKESDHKDVSNMKEWMNNHYSSVNFVKRKGNTNAELLEFLLTSKNSLIVMGAYGRSTLSNLFKPSHATSVLRLISQPVFIAHL</sequence>
<evidence type="ECO:0000259" key="1">
    <source>
        <dbReference type="Pfam" id="PF00582"/>
    </source>
</evidence>
<dbReference type="OrthoDB" id="662548at2"/>
<accession>A0A1M7C1P3</accession>
<dbReference type="CDD" id="cd00293">
    <property type="entry name" value="USP-like"/>
    <property type="match status" value="2"/>
</dbReference>
<dbReference type="Proteomes" id="UP000184420">
    <property type="component" value="Unassembled WGS sequence"/>
</dbReference>
<keyword evidence="3" id="KW-1185">Reference proteome</keyword>
<dbReference type="Pfam" id="PF00582">
    <property type="entry name" value="Usp"/>
    <property type="match status" value="1"/>
</dbReference>
<gene>
    <name evidence="2" type="ORF">SAMN05444266_104160</name>
</gene>
<dbReference type="SUPFAM" id="SSF52402">
    <property type="entry name" value="Adenine nucleotide alpha hydrolases-like"/>
    <property type="match status" value="2"/>
</dbReference>
<dbReference type="STRING" id="1419482.SAMN05444266_104160"/>
<proteinExistence type="predicted"/>
<dbReference type="InterPro" id="IPR006016">
    <property type="entry name" value="UspA"/>
</dbReference>
<protein>
    <submittedName>
        <fullName evidence="2">Universal stress protein family protein</fullName>
    </submittedName>
</protein>
<dbReference type="RefSeq" id="WP_073080752.1">
    <property type="nucleotide sequence ID" value="NZ_FRBL01000004.1"/>
</dbReference>